<dbReference type="EMBL" id="FOGI01000002">
    <property type="protein sequence ID" value="SER22729.1"/>
    <property type="molecule type" value="Genomic_DNA"/>
</dbReference>
<keyword evidence="3" id="KW-1185">Reference proteome</keyword>
<dbReference type="Proteomes" id="UP000199051">
    <property type="component" value="Unassembled WGS sequence"/>
</dbReference>
<dbReference type="AlphaFoldDB" id="A0A1H9MGU8"/>
<reference evidence="3" key="1">
    <citation type="submission" date="2016-10" db="EMBL/GenBank/DDBJ databases">
        <authorList>
            <person name="Varghese N."/>
            <person name="Submissions S."/>
        </authorList>
    </citation>
    <scope>NUCLEOTIDE SEQUENCE [LARGE SCALE GENOMIC DNA]</scope>
    <source>
        <strain evidence="3">DSM 44260</strain>
    </source>
</reference>
<proteinExistence type="predicted"/>
<sequence>MVTGRRTAVVLAACAGLVGVTAPTAAADNAVLGSTCLNGWYAFTVTATAGDIPAGSQWTSQWVAATQVPAEYDVVSYPGVITSTPVNAHLVTLTNPAPIAAGTRVVLEPHGYSLTNKSRLTLRLSGYGGSVGRTFPVGEWPTC</sequence>
<accession>A0A1H9MGU8</accession>
<organism evidence="2 3">
    <name type="scientific">Actinokineospora terrae</name>
    <dbReference type="NCBI Taxonomy" id="155974"/>
    <lineage>
        <taxon>Bacteria</taxon>
        <taxon>Bacillati</taxon>
        <taxon>Actinomycetota</taxon>
        <taxon>Actinomycetes</taxon>
        <taxon>Pseudonocardiales</taxon>
        <taxon>Pseudonocardiaceae</taxon>
        <taxon>Actinokineospora</taxon>
    </lineage>
</organism>
<keyword evidence="1" id="KW-0732">Signal</keyword>
<evidence type="ECO:0000313" key="2">
    <source>
        <dbReference type="EMBL" id="SER22729.1"/>
    </source>
</evidence>
<evidence type="ECO:0000313" key="3">
    <source>
        <dbReference type="Proteomes" id="UP000199051"/>
    </source>
</evidence>
<feature type="chain" id="PRO_5039581655" evidence="1">
    <location>
        <begin position="27"/>
        <end position="143"/>
    </location>
</feature>
<protein>
    <submittedName>
        <fullName evidence="2">Uncharacterized protein</fullName>
    </submittedName>
</protein>
<evidence type="ECO:0000256" key="1">
    <source>
        <dbReference type="SAM" id="SignalP"/>
    </source>
</evidence>
<feature type="signal peptide" evidence="1">
    <location>
        <begin position="1"/>
        <end position="26"/>
    </location>
</feature>
<name>A0A1H9MGU8_9PSEU</name>
<gene>
    <name evidence="2" type="ORF">SAMN04487818_102147</name>
</gene>